<feature type="transmembrane region" description="Helical" evidence="1">
    <location>
        <begin position="36"/>
        <end position="55"/>
    </location>
</feature>
<keyword evidence="1" id="KW-0472">Membrane</keyword>
<dbReference type="InterPro" id="IPR021309">
    <property type="entry name" value="YgaP-like_TM"/>
</dbReference>
<dbReference type="Proteomes" id="UP001242811">
    <property type="component" value="Unassembled WGS sequence"/>
</dbReference>
<evidence type="ECO:0000313" key="4">
    <source>
        <dbReference type="Proteomes" id="UP001242811"/>
    </source>
</evidence>
<dbReference type="EMBL" id="JAUSWA010000047">
    <property type="protein sequence ID" value="MDQ0496932.1"/>
    <property type="molecule type" value="Genomic_DNA"/>
</dbReference>
<evidence type="ECO:0000313" key="3">
    <source>
        <dbReference type="EMBL" id="MDQ0496932.1"/>
    </source>
</evidence>
<gene>
    <name evidence="3" type="ORF">QOZ95_005132</name>
</gene>
<organism evidence="3 4">
    <name type="scientific">Paenibacillus brasilensis</name>
    <dbReference type="NCBI Taxonomy" id="128574"/>
    <lineage>
        <taxon>Bacteria</taxon>
        <taxon>Bacillati</taxon>
        <taxon>Bacillota</taxon>
        <taxon>Bacilli</taxon>
        <taxon>Bacillales</taxon>
        <taxon>Paenibacillaceae</taxon>
        <taxon>Paenibacillus</taxon>
    </lineage>
</organism>
<feature type="domain" description="Inner membrane protein YgaP-like transmembrane" evidence="2">
    <location>
        <begin position="1"/>
        <end position="63"/>
    </location>
</feature>
<evidence type="ECO:0000259" key="2">
    <source>
        <dbReference type="Pfam" id="PF11127"/>
    </source>
</evidence>
<dbReference type="RefSeq" id="WP_142613176.1">
    <property type="nucleotide sequence ID" value="NZ_CP045298.1"/>
</dbReference>
<comment type="caution">
    <text evidence="3">The sequence shown here is derived from an EMBL/GenBank/DDBJ whole genome shotgun (WGS) entry which is preliminary data.</text>
</comment>
<keyword evidence="4" id="KW-1185">Reference proteome</keyword>
<dbReference type="Pfam" id="PF11127">
    <property type="entry name" value="YgaP-like_TM"/>
    <property type="match status" value="1"/>
</dbReference>
<keyword evidence="1" id="KW-0812">Transmembrane</keyword>
<feature type="transmembrane region" description="Helical" evidence="1">
    <location>
        <begin position="12"/>
        <end position="30"/>
    </location>
</feature>
<keyword evidence="1" id="KW-1133">Transmembrane helix</keyword>
<reference evidence="3 4" key="1">
    <citation type="submission" date="2023-07" db="EMBL/GenBank/DDBJ databases">
        <title>Genomic Encyclopedia of Type Strains, Phase IV (KMG-IV): sequencing the most valuable type-strain genomes for metagenomic binning, comparative biology and taxonomic classification.</title>
        <authorList>
            <person name="Goeker M."/>
        </authorList>
    </citation>
    <scope>NUCLEOTIDE SEQUENCE [LARGE SCALE GENOMIC DNA]</scope>
    <source>
        <strain evidence="3 4">DSM 14914</strain>
    </source>
</reference>
<accession>A0ABU0L6K5</accession>
<name>A0ABU0L6K5_9BACL</name>
<protein>
    <submittedName>
        <fullName evidence="3">Multidrug efflux pump subunit AcrB</fullName>
    </submittedName>
</protein>
<sequence>MKNVGYLDRTIRFIIGIVLVSMLVFVESTWKYVGLIGIPFILTSLLGTCFVYRILGVRTCSTKSY</sequence>
<proteinExistence type="predicted"/>
<evidence type="ECO:0000256" key="1">
    <source>
        <dbReference type="SAM" id="Phobius"/>
    </source>
</evidence>